<accession>T1KNS6</accession>
<dbReference type="HOGENOM" id="CLU_1706518_0_0_1"/>
<dbReference type="EMBL" id="CAEY01000277">
    <property type="status" value="NOT_ANNOTATED_CDS"/>
    <property type="molecule type" value="Genomic_DNA"/>
</dbReference>
<dbReference type="AlphaFoldDB" id="T1KNS6"/>
<dbReference type="Proteomes" id="UP000015104">
    <property type="component" value="Unassembled WGS sequence"/>
</dbReference>
<protein>
    <submittedName>
        <fullName evidence="1">Uncharacterized protein</fullName>
    </submittedName>
</protein>
<organism evidence="1 2">
    <name type="scientific">Tetranychus urticae</name>
    <name type="common">Two-spotted spider mite</name>
    <dbReference type="NCBI Taxonomy" id="32264"/>
    <lineage>
        <taxon>Eukaryota</taxon>
        <taxon>Metazoa</taxon>
        <taxon>Ecdysozoa</taxon>
        <taxon>Arthropoda</taxon>
        <taxon>Chelicerata</taxon>
        <taxon>Arachnida</taxon>
        <taxon>Acari</taxon>
        <taxon>Acariformes</taxon>
        <taxon>Trombidiformes</taxon>
        <taxon>Prostigmata</taxon>
        <taxon>Eleutherengona</taxon>
        <taxon>Raphignathae</taxon>
        <taxon>Tetranychoidea</taxon>
        <taxon>Tetranychidae</taxon>
        <taxon>Tetranychus</taxon>
    </lineage>
</organism>
<dbReference type="EnsemblMetazoa" id="tetur16g02050.1">
    <property type="protein sequence ID" value="tetur16g02050.1"/>
    <property type="gene ID" value="tetur16g02050"/>
</dbReference>
<name>T1KNS6_TETUR</name>
<sequence length="154" mass="18118">MPNISVIDNHIFNIESHYIRRRPSLRVVNDIFMQFINDGDSFFICPLLGLIDPEFPFDLCIVLVASERAGIQPTECTPSYCKILNTRALLNRKKAIIFNSELLSKVKAAFTEERFQGQNQWLNILLYFNILQHFNTCCRYNRMRQKRLYLPNRG</sequence>
<proteinExistence type="predicted"/>
<evidence type="ECO:0000313" key="2">
    <source>
        <dbReference type="Proteomes" id="UP000015104"/>
    </source>
</evidence>
<keyword evidence="2" id="KW-1185">Reference proteome</keyword>
<evidence type="ECO:0000313" key="1">
    <source>
        <dbReference type="EnsemblMetazoa" id="tetur16g02050.1"/>
    </source>
</evidence>
<reference evidence="2" key="1">
    <citation type="submission" date="2011-08" db="EMBL/GenBank/DDBJ databases">
        <authorList>
            <person name="Rombauts S."/>
        </authorList>
    </citation>
    <scope>NUCLEOTIDE SEQUENCE</scope>
    <source>
        <strain evidence="2">London</strain>
    </source>
</reference>
<reference evidence="1" key="2">
    <citation type="submission" date="2015-06" db="UniProtKB">
        <authorList>
            <consortium name="EnsemblMetazoa"/>
        </authorList>
    </citation>
    <scope>IDENTIFICATION</scope>
</reference>